<organism evidence="2 3">
    <name type="scientific">Chitinophaga sancti</name>
    <dbReference type="NCBI Taxonomy" id="1004"/>
    <lineage>
        <taxon>Bacteria</taxon>
        <taxon>Pseudomonadati</taxon>
        <taxon>Bacteroidota</taxon>
        <taxon>Chitinophagia</taxon>
        <taxon>Chitinophagales</taxon>
        <taxon>Chitinophagaceae</taxon>
        <taxon>Chitinophaga</taxon>
    </lineage>
</organism>
<dbReference type="STRING" id="1004.SAMN05661012_06618"/>
<dbReference type="Proteomes" id="UP000183788">
    <property type="component" value="Unassembled WGS sequence"/>
</dbReference>
<evidence type="ECO:0000313" key="2">
    <source>
        <dbReference type="EMBL" id="SFW90457.1"/>
    </source>
</evidence>
<gene>
    <name evidence="2" type="ORF">SAMN05661012_06618</name>
</gene>
<dbReference type="InterPro" id="IPR043741">
    <property type="entry name" value="DUF5686"/>
</dbReference>
<dbReference type="Pfam" id="PF18939">
    <property type="entry name" value="DUF5686"/>
    <property type="match status" value="2"/>
</dbReference>
<dbReference type="Pfam" id="PF13715">
    <property type="entry name" value="CarbopepD_reg_2"/>
    <property type="match status" value="1"/>
</dbReference>
<dbReference type="Gene3D" id="2.60.40.1120">
    <property type="entry name" value="Carboxypeptidase-like, regulatory domain"/>
    <property type="match status" value="1"/>
</dbReference>
<evidence type="ECO:0000256" key="1">
    <source>
        <dbReference type="SAM" id="SignalP"/>
    </source>
</evidence>
<dbReference type="AlphaFoldDB" id="A0A1K1T1E2"/>
<feature type="chain" id="PRO_5012950303" evidence="1">
    <location>
        <begin position="20"/>
        <end position="816"/>
    </location>
</feature>
<protein>
    <submittedName>
        <fullName evidence="2">CarboxypepD_reg-like domain-containing protein</fullName>
    </submittedName>
</protein>
<sequence length="816" mass="93225">MKPVKCLFFLLMSSFVVNGQAKKISGLIVDAVGGEPIPMVSISILGAQPRGVGGGPDGTFTIRFDSLSQKLRFSAMGYRTYTVSIDSLSVLRGRVFMQPVTSGLSEVTITAKRRSARYRNKNNPAVEFIRQAISHLDSNNARNTAGYSFNEYEKLCMSLSIDDGKVGSSRLLKKFPYLKTNIDSISYPGRSLVPVFIREKATRYNYKEQELKDSVLLGVNEARIDLYLDEDGFDAFMDKLYGHPDLYSHDIALGNRRFLSPLSPMAPTFYRYYITDTIKTTHPWQLKMSVFPRNREETLFSGFLYFTLDGTYAIQHAELYVNDHANINWVEALNLELSYRKDSAGKYFLAKSKMAVGLGIFEQGMGVFGEKTFIIPSLSAGPDTLERPEPLGKNELAAFANVDSLKRSRSFRRTMAFGASLLSGYVDGGLFELGPFFTFYSFNPVEGSRIRLGGRTTNSFSKRIFFDAYGAYGTKDKVFKYALTSTVSLTPRSIYEFPVRSLSVSNSYDIQVPGQEFRYVSDDNILLSFRRGLNDRMWYNRKWQMEYFHETRTHFSFKVGLNYQQLTPTGVLTFKNNQGRDRHLNTTELFTELRWAPHENFFQGKRYRKPINNGHPIYTLRFAQGIRTGKGRGYNYQRLVSSVSKRFFLSQFGNTDVMVEGGIIFGKVPYPLLLIPRANQTYSYELFSYNLMSYMEFGSDRYAALHVQHSFNGFFLNKIPLFKKLELREIFSMKILEGNLRRGIKSYTGKGFYDFPVDEKGNLLINALGKKPYIEASVGVSNIFKVLRVEWVHRLTHLERKGIDNNGIRARLQVDF</sequence>
<accession>A0A1K1T1E2</accession>
<dbReference type="InterPro" id="IPR008969">
    <property type="entry name" value="CarboxyPept-like_regulatory"/>
</dbReference>
<reference evidence="2 3" key="1">
    <citation type="submission" date="2016-11" db="EMBL/GenBank/DDBJ databases">
        <authorList>
            <person name="Jaros S."/>
            <person name="Januszkiewicz K."/>
            <person name="Wedrychowicz H."/>
        </authorList>
    </citation>
    <scope>NUCLEOTIDE SEQUENCE [LARGE SCALE GENOMIC DNA]</scope>
    <source>
        <strain evidence="2 3">DSM 784</strain>
    </source>
</reference>
<dbReference type="SUPFAM" id="SSF49464">
    <property type="entry name" value="Carboxypeptidase regulatory domain-like"/>
    <property type="match status" value="1"/>
</dbReference>
<dbReference type="OrthoDB" id="983143at2"/>
<dbReference type="EMBL" id="FPIZ01000049">
    <property type="protein sequence ID" value="SFW90457.1"/>
    <property type="molecule type" value="Genomic_DNA"/>
</dbReference>
<name>A0A1K1T1E2_9BACT</name>
<evidence type="ECO:0000313" key="3">
    <source>
        <dbReference type="Proteomes" id="UP000183788"/>
    </source>
</evidence>
<feature type="signal peptide" evidence="1">
    <location>
        <begin position="1"/>
        <end position="19"/>
    </location>
</feature>
<proteinExistence type="predicted"/>
<keyword evidence="1" id="KW-0732">Signal</keyword>